<dbReference type="InterPro" id="IPR027417">
    <property type="entry name" value="P-loop_NTPase"/>
</dbReference>
<evidence type="ECO:0000256" key="4">
    <source>
        <dbReference type="SAM" id="MobiDB-lite"/>
    </source>
</evidence>
<dbReference type="PANTHER" id="PTHR10903:SF107">
    <property type="entry name" value="GTPASE IMAP FAMILY MEMBER 4-LIKE-RELATED"/>
    <property type="match status" value="1"/>
</dbReference>
<proteinExistence type="inferred from homology"/>
<dbReference type="InterPro" id="IPR045058">
    <property type="entry name" value="GIMA/IAN/Toc"/>
</dbReference>
<feature type="region of interest" description="Disordered" evidence="4">
    <location>
        <begin position="762"/>
        <end position="782"/>
    </location>
</feature>
<evidence type="ECO:0000256" key="2">
    <source>
        <dbReference type="ARBA" id="ARBA00022741"/>
    </source>
</evidence>
<dbReference type="OrthoDB" id="9982588at2759"/>
<dbReference type="PANTHER" id="PTHR10903">
    <property type="entry name" value="GTPASE, IMAP FAMILY MEMBER-RELATED"/>
    <property type="match status" value="1"/>
</dbReference>
<keyword evidence="7" id="KW-1185">Reference proteome</keyword>
<dbReference type="GO" id="GO:0005525">
    <property type="term" value="F:GTP binding"/>
    <property type="evidence" value="ECO:0007669"/>
    <property type="project" value="UniProtKB-KW"/>
</dbReference>
<dbReference type="Gene3D" id="3.40.50.300">
    <property type="entry name" value="P-loop containing nucleotide triphosphate hydrolases"/>
    <property type="match status" value="3"/>
</dbReference>
<dbReference type="SUPFAM" id="SSF52540">
    <property type="entry name" value="P-loop containing nucleoside triphosphate hydrolases"/>
    <property type="match status" value="3"/>
</dbReference>
<keyword evidence="2" id="KW-0547">Nucleotide-binding</keyword>
<dbReference type="FunFam" id="3.40.50.300:FF:001809">
    <property type="entry name" value="Si:ch1073-365p7.2"/>
    <property type="match status" value="2"/>
</dbReference>
<feature type="domain" description="AIG1-type G" evidence="5">
    <location>
        <begin position="7"/>
        <end position="206"/>
    </location>
</feature>
<evidence type="ECO:0000259" key="5">
    <source>
        <dbReference type="PROSITE" id="PS51720"/>
    </source>
</evidence>
<comment type="caution">
    <text evidence="6">The sequence shown here is derived from an EMBL/GenBank/DDBJ whole genome shotgun (WGS) entry which is preliminary data.</text>
</comment>
<feature type="domain" description="AIG1-type G" evidence="5">
    <location>
        <begin position="442"/>
        <end position="637"/>
    </location>
</feature>
<evidence type="ECO:0000256" key="1">
    <source>
        <dbReference type="ARBA" id="ARBA00008535"/>
    </source>
</evidence>
<dbReference type="PROSITE" id="PS51720">
    <property type="entry name" value="G_AIG1"/>
    <property type="match status" value="3"/>
</dbReference>
<gene>
    <name evidence="6" type="ORF">DNTS_025891</name>
</gene>
<comment type="similarity">
    <text evidence="1">Belongs to the TRAFAC class TrmE-Era-EngA-EngB-Septin-like GTPase superfamily. AIG1/Toc34/Toc159-like paraseptin GTPase family. IAN subfamily.</text>
</comment>
<feature type="compositionally biased region" description="Basic and acidic residues" evidence="4">
    <location>
        <begin position="767"/>
        <end position="776"/>
    </location>
</feature>
<keyword evidence="3" id="KW-0342">GTP-binding</keyword>
<sequence>MPDIRILLIGGRDLWETHPSGKSSAGNIILKRNAFEVGRRTARCVKAEGEVHGRHVTVVDTPGWWWHYHVENTPKFDLKEFKKSPELCAPGPHSFLLVVPVDITFSKEYRLALNEHLECFSENVWRHIIVLFTCTAPYDESSLKTTFENWPDLKLVLRRCQDRYHVLNIKNSKDSSQVINLLGKIEEMVAQNNHSHFECKRLVVPDDERERKRKENVQQRILEAKKKRTERQACYKGEEQPLTDLQIVIVGASWAGRSSAGNLILGEEGFKVDESITTLSCKVQHAEVHGIELTVVDTPGWFCHSPLEKTAEIDKLQIRRSVYLCRPGPHVVLLTVPVATAFNKTHRIAVEQHMALLGKKVWNHTIVLFTRGDWLGETTMEERIVEEGEHLQWLMEQCQYRYHVVTCKTDSEVQELLEKIEKMVMDNKGYYYVPEEREQNLSEVRMVLVGRDGAGKSQSGNTILQGNYFETTLEQGFAERGRTIHCSMKQSRIERWQVSVVDTPGWSESHLENAQEILRGMKMSSPGPHAVLLVLPLEESFTKKSEETVLELMNLFDKRIWKHTIIIFSGLWQNDKPVEQYIACEGERLQNLIRKCGNRYFVLTQTTEIKHLLEMIEVMVAKNRGEVFTMEKSETTSKASVLQRLTGKVLTEEEWKKREDDLIESVLVAVDMDLDEESNQPLGKRRGSINCPIPSMSGDTFSDNSSSVGGGTLHPGVKVAHWLTKNRAASSSGYDSMSTASASEHAPDDIFHLEDDVPLAHSNPRKHVMDIREPIRTRSHSL</sequence>
<dbReference type="AlphaFoldDB" id="A0A553MWS4"/>
<evidence type="ECO:0000256" key="3">
    <source>
        <dbReference type="ARBA" id="ARBA00023134"/>
    </source>
</evidence>
<name>A0A553MWS4_9TELE</name>
<evidence type="ECO:0000313" key="6">
    <source>
        <dbReference type="EMBL" id="TRY57641.1"/>
    </source>
</evidence>
<dbReference type="Pfam" id="PF04548">
    <property type="entry name" value="AIG1"/>
    <property type="match status" value="3"/>
</dbReference>
<evidence type="ECO:0000313" key="7">
    <source>
        <dbReference type="Proteomes" id="UP000316079"/>
    </source>
</evidence>
<dbReference type="InterPro" id="IPR006703">
    <property type="entry name" value="G_AIG1"/>
</dbReference>
<feature type="domain" description="AIG1-type G" evidence="5">
    <location>
        <begin position="242"/>
        <end position="441"/>
    </location>
</feature>
<dbReference type="EMBL" id="SRMA01027229">
    <property type="protein sequence ID" value="TRY57641.1"/>
    <property type="molecule type" value="Genomic_DNA"/>
</dbReference>
<protein>
    <recommendedName>
        <fullName evidence="5">AIG1-type G domain-containing protein</fullName>
    </recommendedName>
</protein>
<accession>A0A553MWS4</accession>
<reference evidence="6 7" key="1">
    <citation type="journal article" date="2019" name="Sci. Data">
        <title>Hybrid genome assembly and annotation of Danionella translucida.</title>
        <authorList>
            <person name="Kadobianskyi M."/>
            <person name="Schulze L."/>
            <person name="Schuelke M."/>
            <person name="Judkewitz B."/>
        </authorList>
    </citation>
    <scope>NUCLEOTIDE SEQUENCE [LARGE SCALE GENOMIC DNA]</scope>
    <source>
        <strain evidence="6 7">Bolton</strain>
    </source>
</reference>
<organism evidence="6 7">
    <name type="scientific">Danionella cerebrum</name>
    <dbReference type="NCBI Taxonomy" id="2873325"/>
    <lineage>
        <taxon>Eukaryota</taxon>
        <taxon>Metazoa</taxon>
        <taxon>Chordata</taxon>
        <taxon>Craniata</taxon>
        <taxon>Vertebrata</taxon>
        <taxon>Euteleostomi</taxon>
        <taxon>Actinopterygii</taxon>
        <taxon>Neopterygii</taxon>
        <taxon>Teleostei</taxon>
        <taxon>Ostariophysi</taxon>
        <taxon>Cypriniformes</taxon>
        <taxon>Danionidae</taxon>
        <taxon>Danioninae</taxon>
        <taxon>Danionella</taxon>
    </lineage>
</organism>
<dbReference type="Proteomes" id="UP000316079">
    <property type="component" value="Unassembled WGS sequence"/>
</dbReference>